<evidence type="ECO:0000313" key="3">
    <source>
        <dbReference type="Proteomes" id="UP001479436"/>
    </source>
</evidence>
<keyword evidence="1" id="KW-1133">Transmembrane helix</keyword>
<dbReference type="InterPro" id="IPR052736">
    <property type="entry name" value="Stf3_sulfotransferase"/>
</dbReference>
<dbReference type="EMBL" id="JASJQH010000436">
    <property type="protein sequence ID" value="KAK9764395.1"/>
    <property type="molecule type" value="Genomic_DNA"/>
</dbReference>
<proteinExistence type="predicted"/>
<keyword evidence="3" id="KW-1185">Reference proteome</keyword>
<dbReference type="Pfam" id="PF13469">
    <property type="entry name" value="Sulfotransfer_3"/>
    <property type="match status" value="1"/>
</dbReference>
<feature type="transmembrane region" description="Helical" evidence="1">
    <location>
        <begin position="12"/>
        <end position="34"/>
    </location>
</feature>
<dbReference type="Proteomes" id="UP001479436">
    <property type="component" value="Unassembled WGS sequence"/>
</dbReference>
<dbReference type="InterPro" id="IPR027417">
    <property type="entry name" value="P-loop_NTPase"/>
</dbReference>
<dbReference type="PANTHER" id="PTHR36451:SF1">
    <property type="entry name" value="OMEGA-HYDROXY-BETA-DIHYDROMENAQUINONE-9 SULFOTRANSFERASE STF3"/>
    <property type="match status" value="1"/>
</dbReference>
<gene>
    <name evidence="2" type="ORF">K7432_008130</name>
</gene>
<comment type="caution">
    <text evidence="2">The sequence shown here is derived from an EMBL/GenBank/DDBJ whole genome shotgun (WGS) entry which is preliminary data.</text>
</comment>
<protein>
    <recommendedName>
        <fullName evidence="4">Sulfotransferase</fullName>
    </recommendedName>
</protein>
<dbReference type="SUPFAM" id="SSF52540">
    <property type="entry name" value="P-loop containing nucleoside triphosphate hydrolases"/>
    <property type="match status" value="1"/>
</dbReference>
<evidence type="ECO:0008006" key="4">
    <source>
        <dbReference type="Google" id="ProtNLM"/>
    </source>
</evidence>
<sequence length="448" mass="53142">MTQMSSIRLDLIARQLVSHVSPVLLLWTTAYLLGWSLWLLAFYVITPYFAPFVVGSYALTYIRCSLTDSSIPLHVRSLGLCRLFYTFFLRQPLFNVAWWIDEILFPLYHLALVKPPIFILGQPRSGTTKLLDLLATNEKHVVALKLWEYTYPILWLQYLVDFIGFYDEKYFNHWIQKQLDPFGSDEPNQLRKMHRISMDKWEEDNMSFSIHFMFCVSDLYYHPSIESMEQLTDFFSLDSALRKRIFDFHQKMVKKVLFRRGNEQSVYMAKWVVCWNGEYKHIVDTYPDARYVFIYRNPEESIPSLLKLYSGVSLYLANYDPFTNSAFKSILMRYIYHGHSNEIEFVKSLLLKKQHVQIVSFTELYQNIEEQIQKINDLLQLPMSVEYKRFLQEEHKNQTQHTKTDTKNHTECKEEIALHCPCFCDQLKALQKWTNAGVSPTLSDFELM</sequence>
<evidence type="ECO:0000313" key="2">
    <source>
        <dbReference type="EMBL" id="KAK9764395.1"/>
    </source>
</evidence>
<organism evidence="2 3">
    <name type="scientific">Basidiobolus ranarum</name>
    <dbReference type="NCBI Taxonomy" id="34480"/>
    <lineage>
        <taxon>Eukaryota</taxon>
        <taxon>Fungi</taxon>
        <taxon>Fungi incertae sedis</taxon>
        <taxon>Zoopagomycota</taxon>
        <taxon>Entomophthoromycotina</taxon>
        <taxon>Basidiobolomycetes</taxon>
        <taxon>Basidiobolales</taxon>
        <taxon>Basidiobolaceae</taxon>
        <taxon>Basidiobolus</taxon>
    </lineage>
</organism>
<keyword evidence="1" id="KW-0812">Transmembrane</keyword>
<accession>A0ABR2WSE1</accession>
<dbReference type="PANTHER" id="PTHR36451">
    <property type="entry name" value="PAPS-DEPENDENT SULFOTRANSFERASE STF3"/>
    <property type="match status" value="1"/>
</dbReference>
<reference evidence="2 3" key="1">
    <citation type="submission" date="2023-04" db="EMBL/GenBank/DDBJ databases">
        <title>Genome of Basidiobolus ranarum AG-B5.</title>
        <authorList>
            <person name="Stajich J.E."/>
            <person name="Carter-House D."/>
            <person name="Gryganskyi A."/>
        </authorList>
    </citation>
    <scope>NUCLEOTIDE SEQUENCE [LARGE SCALE GENOMIC DNA]</scope>
    <source>
        <strain evidence="2 3">AG-B5</strain>
    </source>
</reference>
<keyword evidence="1" id="KW-0472">Membrane</keyword>
<evidence type="ECO:0000256" key="1">
    <source>
        <dbReference type="SAM" id="Phobius"/>
    </source>
</evidence>
<name>A0ABR2WSE1_9FUNG</name>
<dbReference type="Gene3D" id="3.40.50.300">
    <property type="entry name" value="P-loop containing nucleotide triphosphate hydrolases"/>
    <property type="match status" value="1"/>
</dbReference>